<sequence length="202" mass="22472">MKRIVIATFLAVCSSFVLQARGEYNSESQQLSASNDRRIKVERRSVSVDRTDVVPKSIFVEAAGLGLTPLSLNFETRFDRRLNGWGLRVGGSYYGSGSNGVVTVPIQVNYLLGRRGRYFEMGAGATFMRGHYSLYDTGCVRRHRSGSDFNLAGTLTLGFRYQPVKGGFMFRVGFSPILTTKGEANKLIFVPYIPYLSLGYSF</sequence>
<gene>
    <name evidence="2" type="ORF">SAMN02745205_00267</name>
</gene>
<keyword evidence="1" id="KW-0732">Signal</keyword>
<evidence type="ECO:0000313" key="2">
    <source>
        <dbReference type="EMBL" id="SJZ32273.1"/>
    </source>
</evidence>
<feature type="chain" id="PRO_5011961802" description="Outer membrane protein beta-barrel domain-containing protein" evidence="1">
    <location>
        <begin position="21"/>
        <end position="202"/>
    </location>
</feature>
<reference evidence="2 3" key="1">
    <citation type="submission" date="2017-02" db="EMBL/GenBank/DDBJ databases">
        <authorList>
            <person name="Peterson S.W."/>
        </authorList>
    </citation>
    <scope>NUCLEOTIDE SEQUENCE [LARGE SCALE GENOMIC DNA]</scope>
    <source>
        <strain evidence="2 3">ATCC 700135</strain>
    </source>
</reference>
<dbReference type="Proteomes" id="UP000189956">
    <property type="component" value="Unassembled WGS sequence"/>
</dbReference>
<evidence type="ECO:0000313" key="3">
    <source>
        <dbReference type="Proteomes" id="UP000189956"/>
    </source>
</evidence>
<feature type="signal peptide" evidence="1">
    <location>
        <begin position="1"/>
        <end position="20"/>
    </location>
</feature>
<proteinExistence type="predicted"/>
<evidence type="ECO:0008006" key="4">
    <source>
        <dbReference type="Google" id="ProtNLM"/>
    </source>
</evidence>
<protein>
    <recommendedName>
        <fullName evidence="4">Outer membrane protein beta-barrel domain-containing protein</fullName>
    </recommendedName>
</protein>
<evidence type="ECO:0000256" key="1">
    <source>
        <dbReference type="SAM" id="SignalP"/>
    </source>
</evidence>
<organism evidence="2 3">
    <name type="scientific">Porphyromonas cangingivalis</name>
    <dbReference type="NCBI Taxonomy" id="36874"/>
    <lineage>
        <taxon>Bacteria</taxon>
        <taxon>Pseudomonadati</taxon>
        <taxon>Bacteroidota</taxon>
        <taxon>Bacteroidia</taxon>
        <taxon>Bacteroidales</taxon>
        <taxon>Porphyromonadaceae</taxon>
        <taxon>Porphyromonas</taxon>
    </lineage>
</organism>
<dbReference type="EMBL" id="FUWL01000003">
    <property type="protein sequence ID" value="SJZ32273.1"/>
    <property type="molecule type" value="Genomic_DNA"/>
</dbReference>
<name>A0A1T4JQ47_PORCN</name>
<dbReference type="AlphaFoldDB" id="A0A1T4JQ47"/>
<accession>A0A1T4JQ47</accession>